<dbReference type="PIRSF" id="PIRSF031715">
    <property type="entry name" value="Cob_chel_CobT"/>
    <property type="match status" value="1"/>
</dbReference>
<feature type="compositionally biased region" description="Low complexity" evidence="1">
    <location>
        <begin position="1"/>
        <end position="17"/>
    </location>
</feature>
<dbReference type="InterPro" id="IPR002035">
    <property type="entry name" value="VWF_A"/>
</dbReference>
<dbReference type="SMART" id="SM00327">
    <property type="entry name" value="VWA"/>
    <property type="match status" value="1"/>
</dbReference>
<dbReference type="GO" id="GO:0009236">
    <property type="term" value="P:cobalamin biosynthetic process"/>
    <property type="evidence" value="ECO:0007669"/>
    <property type="project" value="InterPro"/>
</dbReference>
<dbReference type="Pfam" id="PF06213">
    <property type="entry name" value="CobT"/>
    <property type="match status" value="1"/>
</dbReference>
<sequence length="583" mass="63763">MTMDSTATADRTGTADTAARRRQQQIRQLCAASIRALAADPALDFRGDHLYRGRSVLPLNAPHLYPDQAADGFGSFRGAADGMALRLLHSDAALHARLRPAGQTARLVFELLEQFRAESLAGQPGVVRNLRVRHEAWSTQFHRSGLTETSLGLLLYTVAQVCRSRVTAEPVVAETEDLIEQTRGRLSALLGPDLALLRRTRTRQTNYAEPALAIAVVIESLADTAQADNDGGAERSARKTREQFSLLVDAEDDAWLPETAASGASPTLADDGGAYRAFTTAYDRVQRAASLVRPELLHDYRRRLDKRIADSGVNVALLARRLEPLLCVPVTSGWNSGQEEGMIDGARLSQLVCSPAERRLFQTERHEARPATAVSFLIDCSGSMKQHGEGIAAYVDVFLRALERIGVATEVLGFTTGAWNGGKAARDWKRARSPRRPGRLNEVNHLIFKDADTNWRKARPGIAALLKTTLYREGIDGEAVQWAARRLADRTEEHRILIVLSDGSPADGATALANDEHYLQQHLATVVRGLEDSGAVNVFGVGLGLDMSPYFSRSLILDTERLGQPEGVRELTGLLERSLPPPR</sequence>
<dbReference type="InterPro" id="IPR051928">
    <property type="entry name" value="NorD/CobT"/>
</dbReference>
<accession>A0A1H1C3W2</accession>
<dbReference type="PROSITE" id="PS50234">
    <property type="entry name" value="VWFA"/>
    <property type="match status" value="1"/>
</dbReference>
<keyword evidence="4" id="KW-1185">Reference proteome</keyword>
<dbReference type="InterPro" id="IPR006538">
    <property type="entry name" value="CobT"/>
</dbReference>
<dbReference type="SUPFAM" id="SSF53300">
    <property type="entry name" value="vWA-like"/>
    <property type="match status" value="1"/>
</dbReference>
<dbReference type="PANTHER" id="PTHR41248:SF1">
    <property type="entry name" value="NORD PROTEIN"/>
    <property type="match status" value="1"/>
</dbReference>
<dbReference type="PANTHER" id="PTHR41248">
    <property type="entry name" value="NORD PROTEIN"/>
    <property type="match status" value="1"/>
</dbReference>
<dbReference type="AlphaFoldDB" id="A0A1H1C3W2"/>
<protein>
    <submittedName>
        <fullName evidence="3">Cobaltochelatase CobT</fullName>
    </submittedName>
</protein>
<feature type="domain" description="VWFA" evidence="2">
    <location>
        <begin position="373"/>
        <end position="544"/>
    </location>
</feature>
<dbReference type="Gene3D" id="3.40.50.410">
    <property type="entry name" value="von Willebrand factor, type A domain"/>
    <property type="match status" value="1"/>
</dbReference>
<dbReference type="EMBL" id="FNKH01000002">
    <property type="protein sequence ID" value="SDQ58809.1"/>
    <property type="molecule type" value="Genomic_DNA"/>
</dbReference>
<dbReference type="Pfam" id="PF11775">
    <property type="entry name" value="CobT_C"/>
    <property type="match status" value="1"/>
</dbReference>
<name>A0A1H1C3W2_9MICC</name>
<proteinExistence type="predicted"/>
<dbReference type="InterPro" id="IPR036465">
    <property type="entry name" value="vWFA_dom_sf"/>
</dbReference>
<evidence type="ECO:0000313" key="3">
    <source>
        <dbReference type="EMBL" id="SDQ58809.1"/>
    </source>
</evidence>
<evidence type="ECO:0000313" key="4">
    <source>
        <dbReference type="Proteomes" id="UP000181917"/>
    </source>
</evidence>
<evidence type="ECO:0000259" key="2">
    <source>
        <dbReference type="PROSITE" id="PS50234"/>
    </source>
</evidence>
<dbReference type="InterPro" id="IPR025861">
    <property type="entry name" value="CobT_VWA_dom"/>
</dbReference>
<feature type="region of interest" description="Disordered" evidence="1">
    <location>
        <begin position="1"/>
        <end position="20"/>
    </location>
</feature>
<organism evidence="3 4">
    <name type="scientific">Crystallibacter crystallopoietes</name>
    <dbReference type="NCBI Taxonomy" id="37928"/>
    <lineage>
        <taxon>Bacteria</taxon>
        <taxon>Bacillati</taxon>
        <taxon>Actinomycetota</taxon>
        <taxon>Actinomycetes</taxon>
        <taxon>Micrococcales</taxon>
        <taxon>Micrococcaceae</taxon>
        <taxon>Crystallibacter</taxon>
    </lineage>
</organism>
<gene>
    <name evidence="3" type="ORF">SAMN04489742_1722</name>
</gene>
<dbReference type="STRING" id="37928.SAMN04489742_1722"/>
<evidence type="ECO:0000256" key="1">
    <source>
        <dbReference type="SAM" id="MobiDB-lite"/>
    </source>
</evidence>
<reference evidence="3 4" key="1">
    <citation type="submission" date="2016-10" db="EMBL/GenBank/DDBJ databases">
        <authorList>
            <person name="de Groot N.N."/>
        </authorList>
    </citation>
    <scope>NUCLEOTIDE SEQUENCE [LARGE SCALE GENOMIC DNA]</scope>
    <source>
        <strain evidence="3 4">DSM 20117</strain>
    </source>
</reference>
<dbReference type="Proteomes" id="UP000181917">
    <property type="component" value="Unassembled WGS sequence"/>
</dbReference>